<feature type="transmembrane region" description="Helical" evidence="5">
    <location>
        <begin position="50"/>
        <end position="72"/>
    </location>
</feature>
<dbReference type="PIRSF" id="PIRSF006060">
    <property type="entry name" value="AA_transporter"/>
    <property type="match status" value="1"/>
</dbReference>
<evidence type="ECO:0000256" key="2">
    <source>
        <dbReference type="ARBA" id="ARBA00022692"/>
    </source>
</evidence>
<dbReference type="PANTHER" id="PTHR11785:SF512">
    <property type="entry name" value="SOBREMESA, ISOFORM B"/>
    <property type="match status" value="1"/>
</dbReference>
<dbReference type="PANTHER" id="PTHR11785">
    <property type="entry name" value="AMINO ACID TRANSPORTER"/>
    <property type="match status" value="1"/>
</dbReference>
<evidence type="ECO:0000313" key="6">
    <source>
        <dbReference type="EMBL" id="KII67165.1"/>
    </source>
</evidence>
<evidence type="ECO:0000256" key="4">
    <source>
        <dbReference type="ARBA" id="ARBA00023136"/>
    </source>
</evidence>
<feature type="transmembrane region" description="Helical" evidence="5">
    <location>
        <begin position="403"/>
        <end position="424"/>
    </location>
</feature>
<dbReference type="AlphaFoldDB" id="A0A0C2MSH0"/>
<organism evidence="6 7">
    <name type="scientific">Thelohanellus kitauei</name>
    <name type="common">Myxosporean</name>
    <dbReference type="NCBI Taxonomy" id="669202"/>
    <lineage>
        <taxon>Eukaryota</taxon>
        <taxon>Metazoa</taxon>
        <taxon>Cnidaria</taxon>
        <taxon>Myxozoa</taxon>
        <taxon>Myxosporea</taxon>
        <taxon>Bivalvulida</taxon>
        <taxon>Platysporina</taxon>
        <taxon>Myxobolidae</taxon>
        <taxon>Thelohanellus</taxon>
    </lineage>
</organism>
<dbReference type="Gene3D" id="1.20.1740.10">
    <property type="entry name" value="Amino acid/polyamine transporter I"/>
    <property type="match status" value="1"/>
</dbReference>
<evidence type="ECO:0000256" key="3">
    <source>
        <dbReference type="ARBA" id="ARBA00022989"/>
    </source>
</evidence>
<dbReference type="GO" id="GO:0016020">
    <property type="term" value="C:membrane"/>
    <property type="evidence" value="ECO:0007669"/>
    <property type="project" value="UniProtKB-SubCell"/>
</dbReference>
<feature type="transmembrane region" description="Helical" evidence="5">
    <location>
        <begin position="339"/>
        <end position="357"/>
    </location>
</feature>
<name>A0A0C2MSH0_THEKT</name>
<dbReference type="OMA" id="FIPMVIW"/>
<dbReference type="Proteomes" id="UP000031668">
    <property type="component" value="Unassembled WGS sequence"/>
</dbReference>
<feature type="transmembrane region" description="Helical" evidence="5">
    <location>
        <begin position="285"/>
        <end position="305"/>
    </location>
</feature>
<comment type="subcellular location">
    <subcellularLocation>
        <location evidence="1">Membrane</location>
        <topology evidence="1">Multi-pass membrane protein</topology>
    </subcellularLocation>
</comment>
<feature type="transmembrane region" description="Helical" evidence="5">
    <location>
        <begin position="20"/>
        <end position="38"/>
    </location>
</feature>
<dbReference type="InterPro" id="IPR050598">
    <property type="entry name" value="AminoAcid_Transporter"/>
</dbReference>
<accession>A0A0C2MSH0</accession>
<feature type="transmembrane region" description="Helical" evidence="5">
    <location>
        <begin position="141"/>
        <end position="161"/>
    </location>
</feature>
<feature type="transmembrane region" description="Helical" evidence="5">
    <location>
        <begin position="430"/>
        <end position="449"/>
    </location>
</feature>
<keyword evidence="4 5" id="KW-0472">Membrane</keyword>
<keyword evidence="7" id="KW-1185">Reference proteome</keyword>
<dbReference type="OrthoDB" id="6019542at2759"/>
<dbReference type="GO" id="GO:0015179">
    <property type="term" value="F:L-amino acid transmembrane transporter activity"/>
    <property type="evidence" value="ECO:0007669"/>
    <property type="project" value="TreeGrafter"/>
</dbReference>
<evidence type="ECO:0000256" key="1">
    <source>
        <dbReference type="ARBA" id="ARBA00004141"/>
    </source>
</evidence>
<reference evidence="6 7" key="1">
    <citation type="journal article" date="2014" name="Genome Biol. Evol.">
        <title>The genome of the myxosporean Thelohanellus kitauei shows adaptations to nutrient acquisition within its fish host.</title>
        <authorList>
            <person name="Yang Y."/>
            <person name="Xiong J."/>
            <person name="Zhou Z."/>
            <person name="Huo F."/>
            <person name="Miao W."/>
            <person name="Ran C."/>
            <person name="Liu Y."/>
            <person name="Zhang J."/>
            <person name="Feng J."/>
            <person name="Wang M."/>
            <person name="Wang M."/>
            <person name="Wang L."/>
            <person name="Yao B."/>
        </authorList>
    </citation>
    <scope>NUCLEOTIDE SEQUENCE [LARGE SCALE GENOMIC DNA]</scope>
    <source>
        <strain evidence="6">Wuqing</strain>
    </source>
</reference>
<feature type="transmembrane region" description="Helical" evidence="5">
    <location>
        <begin position="167"/>
        <end position="188"/>
    </location>
</feature>
<comment type="caution">
    <text evidence="6">The sequence shown here is derived from an EMBL/GenBank/DDBJ whole genome shotgun (WGS) entry which is preliminary data.</text>
</comment>
<feature type="transmembrane region" description="Helical" evidence="5">
    <location>
        <begin position="363"/>
        <end position="383"/>
    </location>
</feature>
<dbReference type="InterPro" id="IPR002293">
    <property type="entry name" value="AA/rel_permease1"/>
</dbReference>
<dbReference type="EMBL" id="JWZT01003288">
    <property type="protein sequence ID" value="KII67165.1"/>
    <property type="molecule type" value="Genomic_DNA"/>
</dbReference>
<keyword evidence="3 5" id="KW-1133">Transmembrane helix</keyword>
<feature type="transmembrane region" description="Helical" evidence="5">
    <location>
        <begin position="108"/>
        <end position="129"/>
    </location>
</feature>
<evidence type="ECO:0000256" key="5">
    <source>
        <dbReference type="SAM" id="Phobius"/>
    </source>
</evidence>
<evidence type="ECO:0000313" key="7">
    <source>
        <dbReference type="Proteomes" id="UP000031668"/>
    </source>
</evidence>
<protein>
    <submittedName>
        <fullName evidence="6">Y+L amino acid transporter 2</fullName>
    </submittedName>
</protein>
<feature type="transmembrane region" description="Helical" evidence="5">
    <location>
        <begin position="240"/>
        <end position="265"/>
    </location>
</feature>
<sequence length="483" mass="54008">MDEQSSNVEMLPATSTKMSLVSATLMLAGSIIGTGIFMTPNEVVKVFPSVFYSLLIWVICGIISFFAALCYAEMGSKFPSLGGEYTYFKAVFHEMISFAYLFTNFLLIKPVCIAMLIIFFSTTILSIFFTDADKMDWTIRLISFYTILMICLLNCLSEKWTIRVNNILTYLKFVAMGIVVGIAIYKLAIGENQNIKNPGFGITVSAQNVSKALYNGMWAYDGFNTLGFMVDKIEKPKKNLILASVFGMTAVVFSYLLVNFGYLVILGVEKLSNANEVALLCVETYFKKFSFIMAILVGLSAFSTANSTSYGGGNLYFDASQCGHFPPILAAYHIKFKTYVPALFVQTVIVMIYILITTKMETLLMYFSGASWVYYSLTFLGVIIARYSDKVKRNQKTSNTFELWIGIPVFTFIVGVGIVVLGFIDDTQSAIISVSIIICSIPLYFIFVYNGGVLPQNFKSLVDKYTRKCFQIFSLTDQVENEE</sequence>
<gene>
    <name evidence="6" type="ORF">RF11_11220</name>
</gene>
<proteinExistence type="predicted"/>
<keyword evidence="2 5" id="KW-0812">Transmembrane</keyword>
<dbReference type="Pfam" id="PF13520">
    <property type="entry name" value="AA_permease_2"/>
    <property type="match status" value="1"/>
</dbReference>